<keyword evidence="2" id="KW-0472">Membrane</keyword>
<gene>
    <name evidence="5" type="ORF">SteCoe_1378</name>
</gene>
<name>A0A1R2D242_9CILI</name>
<evidence type="ECO:0000259" key="4">
    <source>
        <dbReference type="PROSITE" id="PS51746"/>
    </source>
</evidence>
<dbReference type="InterPro" id="IPR001932">
    <property type="entry name" value="PPM-type_phosphatase-like_dom"/>
</dbReference>
<comment type="caution">
    <text evidence="5">The sequence shown here is derived from an EMBL/GenBank/DDBJ whole genome shotgun (WGS) entry which is preliminary data.</text>
</comment>
<sequence>MGACCTNSQGLITETVSYENLKIISIKEKDAKGKVLRSDDVTVSLTYPSYQHHEKITLDKMLFEFSSCVIPGLDPRALINKECQDAVFYTSNESAILVGLFDGHGKEGQKVSHFCCRYMREYFQERSGEMIAKPEESIDNIIEECDRALRDKSSGIEAGLSGTTALVMLITVDGYHVGSVGDSRAILATLPPPGVPVETPPPSTNKYIRQIEPIRLLKTVPLSVDQKPNHEAELKRIEKSGGTVRQLTDDYGNKIGPFRVWQKNGVLPGLAMSRSIGDGVAKEIGVIATPVYHFFPHIKFRDQFIVISSDGVWDVFENIEVINFVERFRKKCFKGIGPKPYPHRLENSSISQLTAEEARYRWFGICEDEDVMIDDISVIIIEVGNIEPQPMQLPPVSVKRKTVHMNIVAEIIQDRDVTSAAPRGDLMRGSFIPANDPKAKKARLDPKRGSYVAKEEKKSSSEGEDEETEGIEGIPFVNTEINKP</sequence>
<keyword evidence="6" id="KW-1185">Reference proteome</keyword>
<dbReference type="SUPFAM" id="SSF81606">
    <property type="entry name" value="PP2C-like"/>
    <property type="match status" value="1"/>
</dbReference>
<protein>
    <recommendedName>
        <fullName evidence="4">PPM-type phosphatase domain-containing protein</fullName>
    </recommendedName>
</protein>
<dbReference type="SMART" id="SM00332">
    <property type="entry name" value="PP2Cc"/>
    <property type="match status" value="1"/>
</dbReference>
<comment type="subcellular location">
    <subcellularLocation>
        <location evidence="1">Membrane</location>
    </subcellularLocation>
</comment>
<dbReference type="InterPro" id="IPR015655">
    <property type="entry name" value="PP2C"/>
</dbReference>
<evidence type="ECO:0000256" key="2">
    <source>
        <dbReference type="ARBA" id="ARBA00023136"/>
    </source>
</evidence>
<dbReference type="AlphaFoldDB" id="A0A1R2D242"/>
<organism evidence="5 6">
    <name type="scientific">Stentor coeruleus</name>
    <dbReference type="NCBI Taxonomy" id="5963"/>
    <lineage>
        <taxon>Eukaryota</taxon>
        <taxon>Sar</taxon>
        <taxon>Alveolata</taxon>
        <taxon>Ciliophora</taxon>
        <taxon>Postciliodesmatophora</taxon>
        <taxon>Heterotrichea</taxon>
        <taxon>Heterotrichida</taxon>
        <taxon>Stentoridae</taxon>
        <taxon>Stentor</taxon>
    </lineage>
</organism>
<dbReference type="PROSITE" id="PS51746">
    <property type="entry name" value="PPM_2"/>
    <property type="match status" value="1"/>
</dbReference>
<dbReference type="OrthoDB" id="418442at2759"/>
<dbReference type="Gene3D" id="3.60.40.10">
    <property type="entry name" value="PPM-type phosphatase domain"/>
    <property type="match status" value="1"/>
</dbReference>
<dbReference type="GO" id="GO:0004722">
    <property type="term" value="F:protein serine/threonine phosphatase activity"/>
    <property type="evidence" value="ECO:0007669"/>
    <property type="project" value="InterPro"/>
</dbReference>
<evidence type="ECO:0000256" key="3">
    <source>
        <dbReference type="SAM" id="MobiDB-lite"/>
    </source>
</evidence>
<dbReference type="CDD" id="cd00143">
    <property type="entry name" value="PP2Cc"/>
    <property type="match status" value="1"/>
</dbReference>
<dbReference type="Pfam" id="PF00481">
    <property type="entry name" value="PP2C"/>
    <property type="match status" value="1"/>
</dbReference>
<feature type="compositionally biased region" description="Basic and acidic residues" evidence="3">
    <location>
        <begin position="437"/>
        <end position="461"/>
    </location>
</feature>
<feature type="domain" description="PPM-type phosphatase" evidence="4">
    <location>
        <begin position="64"/>
        <end position="383"/>
    </location>
</feature>
<dbReference type="EMBL" id="MPUH01000014">
    <property type="protein sequence ID" value="OMJ95318.1"/>
    <property type="molecule type" value="Genomic_DNA"/>
</dbReference>
<dbReference type="Proteomes" id="UP000187209">
    <property type="component" value="Unassembled WGS sequence"/>
</dbReference>
<dbReference type="PANTHER" id="PTHR47992">
    <property type="entry name" value="PROTEIN PHOSPHATASE"/>
    <property type="match status" value="1"/>
</dbReference>
<feature type="region of interest" description="Disordered" evidence="3">
    <location>
        <begin position="427"/>
        <end position="484"/>
    </location>
</feature>
<evidence type="ECO:0000313" key="6">
    <source>
        <dbReference type="Proteomes" id="UP000187209"/>
    </source>
</evidence>
<evidence type="ECO:0000256" key="1">
    <source>
        <dbReference type="ARBA" id="ARBA00004370"/>
    </source>
</evidence>
<dbReference type="GO" id="GO:0016020">
    <property type="term" value="C:membrane"/>
    <property type="evidence" value="ECO:0007669"/>
    <property type="project" value="UniProtKB-SubCell"/>
</dbReference>
<accession>A0A1R2D242</accession>
<proteinExistence type="predicted"/>
<evidence type="ECO:0000313" key="5">
    <source>
        <dbReference type="EMBL" id="OMJ95318.1"/>
    </source>
</evidence>
<dbReference type="InterPro" id="IPR036457">
    <property type="entry name" value="PPM-type-like_dom_sf"/>
</dbReference>
<reference evidence="5 6" key="1">
    <citation type="submission" date="2016-11" db="EMBL/GenBank/DDBJ databases">
        <title>The macronuclear genome of Stentor coeruleus: a giant cell with tiny introns.</title>
        <authorList>
            <person name="Slabodnick M."/>
            <person name="Ruby J.G."/>
            <person name="Reiff S.B."/>
            <person name="Swart E.C."/>
            <person name="Gosai S."/>
            <person name="Prabakaran S."/>
            <person name="Witkowska E."/>
            <person name="Larue G.E."/>
            <person name="Fisher S."/>
            <person name="Freeman R.M."/>
            <person name="Gunawardena J."/>
            <person name="Chu W."/>
            <person name="Stover N.A."/>
            <person name="Gregory B.D."/>
            <person name="Nowacki M."/>
            <person name="Derisi J."/>
            <person name="Roy S.W."/>
            <person name="Marshall W.F."/>
            <person name="Sood P."/>
        </authorList>
    </citation>
    <scope>NUCLEOTIDE SEQUENCE [LARGE SCALE GENOMIC DNA]</scope>
    <source>
        <strain evidence="5">WM001</strain>
    </source>
</reference>